<feature type="transmembrane region" description="Helical" evidence="6">
    <location>
        <begin position="121"/>
        <end position="147"/>
    </location>
</feature>
<protein>
    <submittedName>
        <fullName evidence="9">Diguanylate cyclase with PAS/PAC sensor</fullName>
    </submittedName>
</protein>
<reference evidence="9 10" key="1">
    <citation type="journal article" date="2012" name="J. Bacteriol.">
        <title>Genome sequence of benzo(a)pyrene-degrading bacterium Novosphingobium pentaromativorans US6-1.</title>
        <authorList>
            <person name="Luo Y.R."/>
            <person name="Kang S.G."/>
            <person name="Kim S.J."/>
            <person name="Kim M.R."/>
            <person name="Li N."/>
            <person name="Lee J.H."/>
            <person name="Kwon K.K."/>
        </authorList>
    </citation>
    <scope>NUCLEOTIDE SEQUENCE [LARGE SCALE GENOMIC DNA]</scope>
    <source>
        <strain evidence="9 10">US6-1</strain>
    </source>
</reference>
<feature type="domain" description="GGDEF" evidence="8">
    <location>
        <begin position="460"/>
        <end position="591"/>
    </location>
</feature>
<evidence type="ECO:0000256" key="2">
    <source>
        <dbReference type="ARBA" id="ARBA00022475"/>
    </source>
</evidence>
<dbReference type="InterPro" id="IPR007895">
    <property type="entry name" value="MASE1"/>
</dbReference>
<dbReference type="eggNOG" id="COG2199">
    <property type="taxonomic scope" value="Bacteria"/>
</dbReference>
<evidence type="ECO:0000256" key="3">
    <source>
        <dbReference type="ARBA" id="ARBA00022692"/>
    </source>
</evidence>
<accession>G6EH99</accession>
<dbReference type="Proteomes" id="UP000004030">
    <property type="component" value="Unassembled WGS sequence"/>
</dbReference>
<feature type="transmembrane region" description="Helical" evidence="6">
    <location>
        <begin position="167"/>
        <end position="186"/>
    </location>
</feature>
<dbReference type="PATRIC" id="fig|1088721.3.peg.3668"/>
<dbReference type="KEGG" id="npn:JI59_20425"/>
<feature type="domain" description="PAS" evidence="7">
    <location>
        <begin position="309"/>
        <end position="362"/>
    </location>
</feature>
<dbReference type="InterPro" id="IPR043128">
    <property type="entry name" value="Rev_trsase/Diguanyl_cyclase"/>
</dbReference>
<dbReference type="SUPFAM" id="SSF55073">
    <property type="entry name" value="Nucleotide cyclase"/>
    <property type="match status" value="1"/>
</dbReference>
<dbReference type="PANTHER" id="PTHR44757:SF2">
    <property type="entry name" value="BIOFILM ARCHITECTURE MAINTENANCE PROTEIN MBAA"/>
    <property type="match status" value="1"/>
</dbReference>
<dbReference type="OrthoDB" id="9812260at2"/>
<dbReference type="PROSITE" id="PS50112">
    <property type="entry name" value="PAS"/>
    <property type="match status" value="1"/>
</dbReference>
<dbReference type="Gene3D" id="3.30.450.20">
    <property type="entry name" value="PAS domain"/>
    <property type="match status" value="1"/>
</dbReference>
<feature type="transmembrane region" description="Helical" evidence="6">
    <location>
        <begin position="276"/>
        <end position="296"/>
    </location>
</feature>
<keyword evidence="10" id="KW-1185">Reference proteome</keyword>
<feature type="transmembrane region" description="Helical" evidence="6">
    <location>
        <begin position="89"/>
        <end position="109"/>
    </location>
</feature>
<comment type="caution">
    <text evidence="9">The sequence shown here is derived from an EMBL/GenBank/DDBJ whole genome shotgun (WGS) entry which is preliminary data.</text>
</comment>
<dbReference type="Pfam" id="PF05231">
    <property type="entry name" value="MASE1"/>
    <property type="match status" value="1"/>
</dbReference>
<dbReference type="InterPro" id="IPR000160">
    <property type="entry name" value="GGDEF_dom"/>
</dbReference>
<dbReference type="CDD" id="cd01949">
    <property type="entry name" value="GGDEF"/>
    <property type="match status" value="1"/>
</dbReference>
<organism evidence="9 10">
    <name type="scientific">Novosphingobium pentaromativorans US6-1</name>
    <dbReference type="NCBI Taxonomy" id="1088721"/>
    <lineage>
        <taxon>Bacteria</taxon>
        <taxon>Pseudomonadati</taxon>
        <taxon>Pseudomonadota</taxon>
        <taxon>Alphaproteobacteria</taxon>
        <taxon>Sphingomonadales</taxon>
        <taxon>Sphingomonadaceae</taxon>
        <taxon>Novosphingobium</taxon>
    </lineage>
</organism>
<dbReference type="eggNOG" id="COG3447">
    <property type="taxonomic scope" value="Bacteria"/>
</dbReference>
<dbReference type="CDD" id="cd00130">
    <property type="entry name" value="PAS"/>
    <property type="match status" value="1"/>
</dbReference>
<sequence length="591" mass="63389">MVANLCEGKKDWQCCVDSALVAALAYALLAWTTIYVTSDLHAHATMWPADAVILALLLKHPARHWPYILIAGWCGNLIANVLTREWTPGLLLYGAINMGQTWLACRLLLKIGKGGALLGNARTVLGFVVCCGLIAPLVGACAGTLLTAINYGEAFGPSFMRWFLSNALGYIVLTPFLTALFDGSYWHSIRSRGPAEKIEALGLLGAHALLALFVFTQGNMPLLFLLTSSLLILAFRLGNPSVMAGVIVIAIIGATATVRGIGPITIMPYGKEAQEFYFQFYLVMLLATSLPVATIVSARKTASQGLVERDEALRLMMVHAPGGVLAFDGDGICKWAQGSLRKYLGVDPDQVIGRSMDVVSPQAKDLALKLRAASRGDCAPPSTFEFTPMMRPELVLEGSIGLLRPGSAVSGTVITLRDVTVRKDSDVSLASKAFKDDLTGLPNRQALRVELEAVANCATGPVSLAIVDVDSLRAINESHGHSVGDIVLREISQRIKTSMRGDDIVARIGGDEFAILLHCDVATAQNACQRMVEHVRQAPAFSQDSVHILATVSCGIAEFHAADLPDRVFHNADIALHEVKRFGRNGVRAAA</sequence>
<keyword evidence="2" id="KW-1003">Cell membrane</keyword>
<evidence type="ECO:0000313" key="10">
    <source>
        <dbReference type="Proteomes" id="UP000004030"/>
    </source>
</evidence>
<dbReference type="InterPro" id="IPR035965">
    <property type="entry name" value="PAS-like_dom_sf"/>
</dbReference>
<evidence type="ECO:0000256" key="1">
    <source>
        <dbReference type="ARBA" id="ARBA00004651"/>
    </source>
</evidence>
<evidence type="ECO:0000256" key="5">
    <source>
        <dbReference type="ARBA" id="ARBA00023136"/>
    </source>
</evidence>
<dbReference type="PANTHER" id="PTHR44757">
    <property type="entry name" value="DIGUANYLATE CYCLASE DGCP"/>
    <property type="match status" value="1"/>
</dbReference>
<evidence type="ECO:0000256" key="6">
    <source>
        <dbReference type="SAM" id="Phobius"/>
    </source>
</evidence>
<feature type="transmembrane region" description="Helical" evidence="6">
    <location>
        <begin position="65"/>
        <end position="83"/>
    </location>
</feature>
<dbReference type="InterPro" id="IPR000014">
    <property type="entry name" value="PAS"/>
</dbReference>
<keyword evidence="3 6" id="KW-0812">Transmembrane</keyword>
<dbReference type="Pfam" id="PF00990">
    <property type="entry name" value="GGDEF"/>
    <property type="match status" value="1"/>
</dbReference>
<evidence type="ECO:0000313" key="9">
    <source>
        <dbReference type="EMBL" id="EHJ59388.1"/>
    </source>
</evidence>
<proteinExistence type="predicted"/>
<dbReference type="SMART" id="SM00267">
    <property type="entry name" value="GGDEF"/>
    <property type="match status" value="1"/>
</dbReference>
<dbReference type="RefSeq" id="WP_007014628.1">
    <property type="nucleotide sequence ID" value="NZ_AGFM01000058.1"/>
</dbReference>
<evidence type="ECO:0000259" key="7">
    <source>
        <dbReference type="PROSITE" id="PS50112"/>
    </source>
</evidence>
<dbReference type="EMBL" id="AGFM01000058">
    <property type="protein sequence ID" value="EHJ59388.1"/>
    <property type="molecule type" value="Genomic_DNA"/>
</dbReference>
<dbReference type="SUPFAM" id="SSF55785">
    <property type="entry name" value="PYP-like sensor domain (PAS domain)"/>
    <property type="match status" value="1"/>
</dbReference>
<keyword evidence="4 6" id="KW-1133">Transmembrane helix</keyword>
<name>G6EH99_9SPHN</name>
<dbReference type="InterPro" id="IPR052155">
    <property type="entry name" value="Biofilm_reg_signaling"/>
</dbReference>
<feature type="transmembrane region" description="Helical" evidence="6">
    <location>
        <begin position="246"/>
        <end position="270"/>
    </location>
</feature>
<feature type="transmembrane region" description="Helical" evidence="6">
    <location>
        <begin position="222"/>
        <end position="239"/>
    </location>
</feature>
<evidence type="ECO:0000256" key="4">
    <source>
        <dbReference type="ARBA" id="ARBA00022989"/>
    </source>
</evidence>
<dbReference type="Gene3D" id="3.30.70.270">
    <property type="match status" value="1"/>
</dbReference>
<keyword evidence="5 6" id="KW-0472">Membrane</keyword>
<evidence type="ECO:0000259" key="8">
    <source>
        <dbReference type="PROSITE" id="PS50887"/>
    </source>
</evidence>
<comment type="subcellular location">
    <subcellularLocation>
        <location evidence="1">Cell membrane</location>
        <topology evidence="1">Multi-pass membrane protein</topology>
    </subcellularLocation>
</comment>
<gene>
    <name evidence="9" type="ORF">NSU_3720</name>
</gene>
<dbReference type="NCBIfam" id="TIGR00254">
    <property type="entry name" value="GGDEF"/>
    <property type="match status" value="1"/>
</dbReference>
<dbReference type="GO" id="GO:0005886">
    <property type="term" value="C:plasma membrane"/>
    <property type="evidence" value="ECO:0007669"/>
    <property type="project" value="UniProtKB-SubCell"/>
</dbReference>
<dbReference type="PROSITE" id="PS50887">
    <property type="entry name" value="GGDEF"/>
    <property type="match status" value="1"/>
</dbReference>
<dbReference type="InterPro" id="IPR029787">
    <property type="entry name" value="Nucleotide_cyclase"/>
</dbReference>
<feature type="transmembrane region" description="Helical" evidence="6">
    <location>
        <begin position="12"/>
        <end position="34"/>
    </location>
</feature>
<dbReference type="AlphaFoldDB" id="G6EH99"/>